<dbReference type="PANTHER" id="PTHR31680:SF8">
    <property type="entry name" value="LONGIFOLIA PROTEIN"/>
    <property type="match status" value="1"/>
</dbReference>
<evidence type="ECO:0000259" key="2">
    <source>
        <dbReference type="Pfam" id="PF14309"/>
    </source>
</evidence>
<dbReference type="InterPro" id="IPR025486">
    <property type="entry name" value="DUF4378"/>
</dbReference>
<protein>
    <submittedName>
        <fullName evidence="3">Longifolia</fullName>
    </submittedName>
</protein>
<sequence length="968" mass="109139">MSSKKVMTSMKKEENPDLQKQMGCIRGFFQLFDHRQWFLTNNNYDTTPSGVTNNEAKELNNKMLNAMASNNVKVARENQQFSTESSGTSNSSSSCSSSMSSLEFNRTILSQIKIQENYNSEAAVKQPNTPAHESLDFYDIVKDSMQREPRALSVKIAAKEETKGRILKHIDSPRPLQTPKSATITNEPLHILGKSRRKPWESPRRSYDEREIQQLLKHKEIPRLSLDSREGSNKGYNEATRSQNLLKDAETGYESSSTMLRQQPHEPETPKRPSSVVAKLMGLEELPDCTQTCYTPSQMPSISEGYNQHKSPVSPITSKQSSVISRRDDALIRKATPYSRFSLEPIPWGQPDASQDSDLQVSKGSETSTTASNSSNSVYGEIEKRIADLQFKNSGKDLRALKQILDAMQRYKDSLDITRDRETNYPSDKSLSESSKLRSPRQQTNTTVVTDDTSNSPQGRKFPIVIMKPAEISRKPNVATKDMINGKSGCIKFSADGRLIDKLESKTAKGTSPTNPLSQRFHSADKSNTMKTSKLMQASKVPQIINGEKTNNSSNTAETRSPRVQNKFGFERHSPINQSSESRSNRRQHKQSPELLSPSSTPRQKASTLQHRNEGFSKIRCQRRNFKHQVDIISSNVDSNRSIDSQRDIEGTQADHSGSNYSISFQEETNMNQNTTAEDLSKESAMATVTVTSEQQSPVSVLDPRFYNEDPPSPIKKKIESSKDLDEALATSDNIGHASDNLVQGLRQNDDNNEKFTNCRERKDSDRKYIAEILLASGLLSSPSSIQAVHSPGHIINPKLFFALELFKTNKLQFNMKHNDGNMLRINNPEEMQRKLIFDVVNEILLQKLILESPTTLRCLPNQPEVVDRKLNGRQLLDELCTEIDNLQPKNTNFDLANEDEDEDEDLTSLLWGDLVHQPKISTECNTEMPNVVLDIERLIFKDLITEVVRGEVANHPGRHCRQLLFPN</sequence>
<feature type="compositionally biased region" description="Basic and acidic residues" evidence="1">
    <location>
        <begin position="222"/>
        <end position="232"/>
    </location>
</feature>
<dbReference type="PANTHER" id="PTHR31680">
    <property type="entry name" value="LONGIFOLIA PROTEIN"/>
    <property type="match status" value="1"/>
</dbReference>
<accession>A0ABU6W448</accession>
<comment type="caution">
    <text evidence="3">The sequence shown here is derived from an EMBL/GenBank/DDBJ whole genome shotgun (WGS) entry which is preliminary data.</text>
</comment>
<evidence type="ECO:0000313" key="4">
    <source>
        <dbReference type="Proteomes" id="UP001341840"/>
    </source>
</evidence>
<proteinExistence type="predicted"/>
<dbReference type="Proteomes" id="UP001341840">
    <property type="component" value="Unassembled WGS sequence"/>
</dbReference>
<dbReference type="InterPro" id="IPR033334">
    <property type="entry name" value="LNG1/2"/>
</dbReference>
<dbReference type="EMBL" id="JASCZI010181258">
    <property type="protein sequence ID" value="MED6180134.1"/>
    <property type="molecule type" value="Genomic_DNA"/>
</dbReference>
<name>A0ABU6W448_9FABA</name>
<feature type="compositionally biased region" description="Polar residues" evidence="1">
    <location>
        <begin position="300"/>
        <end position="324"/>
    </location>
</feature>
<feature type="compositionally biased region" description="Low complexity" evidence="1">
    <location>
        <begin position="442"/>
        <end position="456"/>
    </location>
</feature>
<feature type="region of interest" description="Disordered" evidence="1">
    <location>
        <begin position="77"/>
        <end position="97"/>
    </location>
</feature>
<feature type="region of interest" description="Disordered" evidence="1">
    <location>
        <begin position="637"/>
        <end position="657"/>
    </location>
</feature>
<feature type="compositionally biased region" description="Polar residues" evidence="1">
    <location>
        <begin position="548"/>
        <end position="564"/>
    </location>
</feature>
<feature type="compositionally biased region" description="Low complexity" evidence="1">
    <location>
        <begin position="365"/>
        <end position="377"/>
    </location>
</feature>
<evidence type="ECO:0000313" key="3">
    <source>
        <dbReference type="EMBL" id="MED6180134.1"/>
    </source>
</evidence>
<gene>
    <name evidence="3" type="primary">LNG1_1</name>
    <name evidence="3" type="ORF">PIB30_007290</name>
</gene>
<reference evidence="3 4" key="1">
    <citation type="journal article" date="2023" name="Plants (Basel)">
        <title>Bridging the Gap: Combining Genomics and Transcriptomics Approaches to Understand Stylosanthes scabra, an Orphan Legume from the Brazilian Caatinga.</title>
        <authorList>
            <person name="Ferreira-Neto J.R.C."/>
            <person name="da Silva M.D."/>
            <person name="Binneck E."/>
            <person name="de Melo N.F."/>
            <person name="da Silva R.H."/>
            <person name="de Melo A.L.T.M."/>
            <person name="Pandolfi V."/>
            <person name="Bustamante F.O."/>
            <person name="Brasileiro-Vidal A.C."/>
            <person name="Benko-Iseppon A.M."/>
        </authorList>
    </citation>
    <scope>NUCLEOTIDE SEQUENCE [LARGE SCALE GENOMIC DNA]</scope>
    <source>
        <tissue evidence="3">Leaves</tissue>
    </source>
</reference>
<feature type="compositionally biased region" description="Polar residues" evidence="1">
    <location>
        <begin position="424"/>
        <end position="434"/>
    </location>
</feature>
<evidence type="ECO:0000256" key="1">
    <source>
        <dbReference type="SAM" id="MobiDB-lite"/>
    </source>
</evidence>
<feature type="region of interest" description="Disordered" evidence="1">
    <location>
        <begin position="417"/>
        <end position="462"/>
    </location>
</feature>
<organism evidence="3 4">
    <name type="scientific">Stylosanthes scabra</name>
    <dbReference type="NCBI Taxonomy" id="79078"/>
    <lineage>
        <taxon>Eukaryota</taxon>
        <taxon>Viridiplantae</taxon>
        <taxon>Streptophyta</taxon>
        <taxon>Embryophyta</taxon>
        <taxon>Tracheophyta</taxon>
        <taxon>Spermatophyta</taxon>
        <taxon>Magnoliopsida</taxon>
        <taxon>eudicotyledons</taxon>
        <taxon>Gunneridae</taxon>
        <taxon>Pentapetalae</taxon>
        <taxon>rosids</taxon>
        <taxon>fabids</taxon>
        <taxon>Fabales</taxon>
        <taxon>Fabaceae</taxon>
        <taxon>Papilionoideae</taxon>
        <taxon>50 kb inversion clade</taxon>
        <taxon>dalbergioids sensu lato</taxon>
        <taxon>Dalbergieae</taxon>
        <taxon>Pterocarpus clade</taxon>
        <taxon>Stylosanthes</taxon>
    </lineage>
</organism>
<keyword evidence="4" id="KW-1185">Reference proteome</keyword>
<feature type="compositionally biased region" description="Polar residues" evidence="1">
    <location>
        <begin position="508"/>
        <end position="536"/>
    </location>
</feature>
<feature type="region of interest" description="Disordered" evidence="1">
    <location>
        <begin position="222"/>
        <end position="274"/>
    </location>
</feature>
<dbReference type="Pfam" id="PF14309">
    <property type="entry name" value="DUF4378"/>
    <property type="match status" value="1"/>
</dbReference>
<feature type="domain" description="DUF4378" evidence="2">
    <location>
        <begin position="767"/>
        <end position="947"/>
    </location>
</feature>
<feature type="compositionally biased region" description="Polar residues" evidence="1">
    <location>
        <begin position="597"/>
        <end position="610"/>
    </location>
</feature>
<feature type="compositionally biased region" description="Polar residues" evidence="1">
    <location>
        <begin position="352"/>
        <end position="364"/>
    </location>
</feature>
<feature type="compositionally biased region" description="Low complexity" evidence="1">
    <location>
        <begin position="82"/>
        <end position="97"/>
    </location>
</feature>
<feature type="region of interest" description="Disordered" evidence="1">
    <location>
        <begin position="342"/>
        <end position="377"/>
    </location>
</feature>
<feature type="region of interest" description="Disordered" evidence="1">
    <location>
        <begin position="506"/>
        <end position="622"/>
    </location>
</feature>
<feature type="region of interest" description="Disordered" evidence="1">
    <location>
        <begin position="300"/>
        <end position="328"/>
    </location>
</feature>